<protein>
    <recommendedName>
        <fullName evidence="1">ABM domain-containing protein</fullName>
    </recommendedName>
</protein>
<dbReference type="AlphaFoldDB" id="A0A6J4VA96"/>
<evidence type="ECO:0000313" key="2">
    <source>
        <dbReference type="EMBL" id="CAA9568625.1"/>
    </source>
</evidence>
<dbReference type="InterPro" id="IPR011008">
    <property type="entry name" value="Dimeric_a/b-barrel"/>
</dbReference>
<accession>A0A6J4VA96</accession>
<organism evidence="2">
    <name type="scientific">uncultured Thermomicrobiales bacterium</name>
    <dbReference type="NCBI Taxonomy" id="1645740"/>
    <lineage>
        <taxon>Bacteria</taxon>
        <taxon>Pseudomonadati</taxon>
        <taxon>Thermomicrobiota</taxon>
        <taxon>Thermomicrobia</taxon>
        <taxon>Thermomicrobiales</taxon>
        <taxon>environmental samples</taxon>
    </lineage>
</organism>
<dbReference type="Pfam" id="PF03992">
    <property type="entry name" value="ABM"/>
    <property type="match status" value="1"/>
</dbReference>
<dbReference type="InterPro" id="IPR050744">
    <property type="entry name" value="AI-2_Isomerase_LsrG"/>
</dbReference>
<name>A0A6J4VA96_9BACT</name>
<gene>
    <name evidence="2" type="ORF">AVDCRST_MAG88-2129</name>
</gene>
<feature type="domain" description="ABM" evidence="1">
    <location>
        <begin position="2"/>
        <end position="95"/>
    </location>
</feature>
<proteinExistence type="predicted"/>
<dbReference type="GO" id="GO:0005829">
    <property type="term" value="C:cytosol"/>
    <property type="evidence" value="ECO:0007669"/>
    <property type="project" value="TreeGrafter"/>
</dbReference>
<evidence type="ECO:0000259" key="1">
    <source>
        <dbReference type="PROSITE" id="PS51725"/>
    </source>
</evidence>
<dbReference type="PROSITE" id="PS51725">
    <property type="entry name" value="ABM"/>
    <property type="match status" value="1"/>
</dbReference>
<dbReference type="PANTHER" id="PTHR33336">
    <property type="entry name" value="QUINOL MONOOXYGENASE YGIN-RELATED"/>
    <property type="match status" value="1"/>
</dbReference>
<reference evidence="2" key="1">
    <citation type="submission" date="2020-02" db="EMBL/GenBank/DDBJ databases">
        <authorList>
            <person name="Meier V. D."/>
        </authorList>
    </citation>
    <scope>NUCLEOTIDE SEQUENCE</scope>
    <source>
        <strain evidence="2">AVDCRST_MAG88</strain>
    </source>
</reference>
<sequence length="104" mass="11936">MFALIVSVKVKPERRDEFLRAIEEDGRGSREDEQDCLRFDVLQDQADPDHYYFYEVYRNEAALEAHRAAPHYQGWAAAVQAGVLQGPAEIARCHTLFPADAAWR</sequence>
<dbReference type="InterPro" id="IPR007138">
    <property type="entry name" value="ABM_dom"/>
</dbReference>
<dbReference type="PANTHER" id="PTHR33336:SF1">
    <property type="entry name" value="(4S)-4-HYDROXY-5-PHOSPHONOOXYPENTANE-2,3-DIONE ISOMERASE"/>
    <property type="match status" value="1"/>
</dbReference>
<dbReference type="Gene3D" id="3.30.70.100">
    <property type="match status" value="1"/>
</dbReference>
<dbReference type="SUPFAM" id="SSF54909">
    <property type="entry name" value="Dimeric alpha+beta barrel"/>
    <property type="match status" value="1"/>
</dbReference>
<dbReference type="EMBL" id="CADCWM010000555">
    <property type="protein sequence ID" value="CAA9568625.1"/>
    <property type="molecule type" value="Genomic_DNA"/>
</dbReference>
<dbReference type="GO" id="GO:0016491">
    <property type="term" value="F:oxidoreductase activity"/>
    <property type="evidence" value="ECO:0007669"/>
    <property type="project" value="TreeGrafter"/>
</dbReference>